<dbReference type="RefSeq" id="YP_002518154.1">
    <property type="nucleotide sequence ID" value="NC_011916.1"/>
</dbReference>
<dbReference type="SMR" id="A0A0H3CBG1"/>
<dbReference type="Proteomes" id="UP000001364">
    <property type="component" value="Chromosome"/>
</dbReference>
<protein>
    <submittedName>
        <fullName evidence="1">Uncharacterized protein</fullName>
    </submittedName>
</protein>
<gene>
    <name evidence="1" type="ordered locus">CCNA_02781</name>
</gene>
<dbReference type="AlphaFoldDB" id="A0A0H3CBG1"/>
<name>A0A0H3CBG1_CAUVN</name>
<dbReference type="EMBL" id="CP001340">
    <property type="protein sequence ID" value="ACL96246.1"/>
    <property type="molecule type" value="Genomic_DNA"/>
</dbReference>
<dbReference type="GeneID" id="7330943"/>
<keyword evidence="2" id="KW-1185">Reference proteome</keyword>
<evidence type="ECO:0000313" key="2">
    <source>
        <dbReference type="Proteomes" id="UP000001364"/>
    </source>
</evidence>
<dbReference type="RefSeq" id="WP_010920544.1">
    <property type="nucleotide sequence ID" value="NC_011916.1"/>
</dbReference>
<sequence length="198" mass="21345">MTAASLLLAFELISSATGENPNLCPKRVDLGEFGCLGAVSARTAVPQAPVVYLVNPGLARTADGHWLRWRIQWEGQRISGVEAFERVSQDGDLRGWNVPTTTRKIDAPNALEGEKGCRLVEAVLAGGRRLGAWNCATTPGTILATPSPSGGYKVVARLPAYFQAMSSTAVEHGHGNRITLVRYDIASQSFELIDLAWR</sequence>
<proteinExistence type="predicted"/>
<dbReference type="KEGG" id="ccs:CCNA_02781"/>
<accession>A0A0H3CBG1</accession>
<dbReference type="HOGENOM" id="CLU_1376020_0_0_5"/>
<dbReference type="PATRIC" id="fig|565050.3.peg.2722"/>
<reference evidence="1 2" key="1">
    <citation type="journal article" date="2010" name="J. Bacteriol.">
        <title>The genetic basis of laboratory adaptation in Caulobacter crescentus.</title>
        <authorList>
            <person name="Marks M.E."/>
            <person name="Castro-Rojas C.M."/>
            <person name="Teiling C."/>
            <person name="Du L."/>
            <person name="Kapatral V."/>
            <person name="Walunas T.L."/>
            <person name="Crosson S."/>
        </authorList>
    </citation>
    <scope>NUCLEOTIDE SEQUENCE [LARGE SCALE GENOMIC DNA]</scope>
    <source>
        <strain evidence="2">NA1000 / CB15N</strain>
    </source>
</reference>
<organism evidence="1 2">
    <name type="scientific">Caulobacter vibrioides (strain NA1000 / CB15N)</name>
    <name type="common">Caulobacter crescentus</name>
    <dbReference type="NCBI Taxonomy" id="565050"/>
    <lineage>
        <taxon>Bacteria</taxon>
        <taxon>Pseudomonadati</taxon>
        <taxon>Pseudomonadota</taxon>
        <taxon>Alphaproteobacteria</taxon>
        <taxon>Caulobacterales</taxon>
        <taxon>Caulobacteraceae</taxon>
        <taxon>Caulobacter</taxon>
    </lineage>
</organism>
<evidence type="ECO:0000313" key="1">
    <source>
        <dbReference type="EMBL" id="ACL96246.1"/>
    </source>
</evidence>